<dbReference type="RefSeq" id="WP_349281840.1">
    <property type="nucleotide sequence ID" value="NZ_CBCSCU010000005.1"/>
</dbReference>
<dbReference type="AlphaFoldDB" id="A0AAU7LXE4"/>
<evidence type="ECO:0000313" key="1">
    <source>
        <dbReference type="EMBL" id="XBP72362.1"/>
    </source>
</evidence>
<sequence>MAHLGQAVRIADLAFVYDAAEVEEGAHRLVAMCERAQTTWLVDELPFWAATMLATE</sequence>
<organism evidence="1">
    <name type="scientific">Polaromonas hydrogenivorans</name>
    <dbReference type="NCBI Taxonomy" id="335476"/>
    <lineage>
        <taxon>Bacteria</taxon>
        <taxon>Pseudomonadati</taxon>
        <taxon>Pseudomonadota</taxon>
        <taxon>Betaproteobacteria</taxon>
        <taxon>Burkholderiales</taxon>
        <taxon>Comamonadaceae</taxon>
        <taxon>Polaromonas</taxon>
    </lineage>
</organism>
<dbReference type="EMBL" id="CP157675">
    <property type="protein sequence ID" value="XBP72362.1"/>
    <property type="molecule type" value="Genomic_DNA"/>
</dbReference>
<accession>A0AAU7LXE4</accession>
<name>A0AAU7LXE4_9BURK</name>
<protein>
    <submittedName>
        <fullName evidence="1">Uncharacterized protein</fullName>
    </submittedName>
</protein>
<proteinExistence type="predicted"/>
<gene>
    <name evidence="1" type="ORF">ABLV49_20365</name>
</gene>
<reference evidence="1" key="1">
    <citation type="submission" date="2024-05" db="EMBL/GenBank/DDBJ databases">
        <authorList>
            <person name="Bunk B."/>
            <person name="Swiderski J."/>
            <person name="Sproer C."/>
            <person name="Thiel V."/>
        </authorList>
    </citation>
    <scope>NUCLEOTIDE SEQUENCE</scope>
    <source>
        <strain evidence="1">DSM 17735</strain>
    </source>
</reference>